<evidence type="ECO:0000313" key="1">
    <source>
        <dbReference type="EMBL" id="OAA46114.1"/>
    </source>
</evidence>
<dbReference type="STRING" id="1081105.A0A167G3H6"/>
<keyword evidence="2" id="KW-1185">Reference proteome</keyword>
<dbReference type="EMBL" id="AZHC01000007">
    <property type="protein sequence ID" value="OAA46114.1"/>
    <property type="molecule type" value="Genomic_DNA"/>
</dbReference>
<organism evidence="1 2">
    <name type="scientific">Metarhizium rileyi (strain RCEF 4871)</name>
    <name type="common">Nomuraea rileyi</name>
    <dbReference type="NCBI Taxonomy" id="1649241"/>
    <lineage>
        <taxon>Eukaryota</taxon>
        <taxon>Fungi</taxon>
        <taxon>Dikarya</taxon>
        <taxon>Ascomycota</taxon>
        <taxon>Pezizomycotina</taxon>
        <taxon>Sordariomycetes</taxon>
        <taxon>Hypocreomycetidae</taxon>
        <taxon>Hypocreales</taxon>
        <taxon>Clavicipitaceae</taxon>
        <taxon>Metarhizium</taxon>
    </lineage>
</organism>
<dbReference type="SUPFAM" id="SSF52540">
    <property type="entry name" value="P-loop containing nucleoside triphosphate hydrolases"/>
    <property type="match status" value="1"/>
</dbReference>
<protein>
    <recommendedName>
        <fullName evidence="3">P-loop containing nucleoside triphosphate hydrolase</fullName>
    </recommendedName>
</protein>
<dbReference type="OMA" id="SCPFVGQ"/>
<dbReference type="Proteomes" id="UP000243498">
    <property type="component" value="Unassembled WGS sequence"/>
</dbReference>
<gene>
    <name evidence="1" type="ORF">NOR_02867</name>
</gene>
<name>A0A167G3H6_METRR</name>
<evidence type="ECO:0008006" key="3">
    <source>
        <dbReference type="Google" id="ProtNLM"/>
    </source>
</evidence>
<sequence>MDETEDSSSLKKHLALILSDTKSLDESEISGTPVFTESVRQHGNHSSGSTENTFTQYGLLAGDVAKLEAKNNCQDAAAVDDDPRLFYNIKAPSSVFICGSQGSGKSHTLSCLLENCLIPSDANTLPRPLTGVVFHFDPFFSDARGEPCEAAYISSHEDVEVRVLCPPTNVTQIQKLYKALPNVKVEELRISQKDLNTKRMLDLMAVSSVGGGGMPLYLHIVTRILRELRIEQQQKGGYFDYSAFRRAIQAEELTPGQKAPLEQRLDTLESFMAKEDVKKSKSQYNYGYYKPKTKTSLREQKSTATGWEPKAGQLTIVDLSCPCVTAESACSLFNICLNLFLEQPSEDIGRIIALDEAHKYMTESAECQTLTESLLSTIRLQRHLGTRIVIATQEPTISPKLLDLCTVTLVHRFTSPNWLVSLRKHLAAATAGRKNETEGQGELGGSGAEDMTELLDRIVALRQGEALMFCPSAIIGVKKLSSDGLVEGFANWSLEQKRSAASPDHEHGLVRLGQGIMKIRVRDRITQDGGKSVMAG</sequence>
<dbReference type="InterPro" id="IPR027417">
    <property type="entry name" value="P-loop_NTPase"/>
</dbReference>
<reference evidence="1 2" key="1">
    <citation type="journal article" date="2016" name="Genome Biol. Evol.">
        <title>Divergent and convergent evolution of fungal pathogenicity.</title>
        <authorList>
            <person name="Shang Y."/>
            <person name="Xiao G."/>
            <person name="Zheng P."/>
            <person name="Cen K."/>
            <person name="Zhan S."/>
            <person name="Wang C."/>
        </authorList>
    </citation>
    <scope>NUCLEOTIDE SEQUENCE [LARGE SCALE GENOMIC DNA]</scope>
    <source>
        <strain evidence="1 2">RCEF 4871</strain>
    </source>
</reference>
<comment type="caution">
    <text evidence="1">The sequence shown here is derived from an EMBL/GenBank/DDBJ whole genome shotgun (WGS) entry which is preliminary data.</text>
</comment>
<proteinExistence type="predicted"/>
<accession>A0A167G3H6</accession>
<dbReference type="OrthoDB" id="2316594at2759"/>
<dbReference type="Gene3D" id="3.40.50.300">
    <property type="entry name" value="P-loop containing nucleotide triphosphate hydrolases"/>
    <property type="match status" value="1"/>
</dbReference>
<dbReference type="AlphaFoldDB" id="A0A167G3H6"/>
<evidence type="ECO:0000313" key="2">
    <source>
        <dbReference type="Proteomes" id="UP000243498"/>
    </source>
</evidence>